<dbReference type="Pfam" id="PF13460">
    <property type="entry name" value="NAD_binding_10"/>
    <property type="match status" value="1"/>
</dbReference>
<name>A0A1B9P012_ALILO</name>
<dbReference type="InterPro" id="IPR016040">
    <property type="entry name" value="NAD(P)-bd_dom"/>
</dbReference>
<dbReference type="PANTHER" id="PTHR48079:SF6">
    <property type="entry name" value="NAD(P)-BINDING DOMAIN-CONTAINING PROTEIN-RELATED"/>
    <property type="match status" value="1"/>
</dbReference>
<feature type="domain" description="NAD(P)-binding" evidence="1">
    <location>
        <begin position="10"/>
        <end position="115"/>
    </location>
</feature>
<evidence type="ECO:0000313" key="3">
    <source>
        <dbReference type="Proteomes" id="UP000093523"/>
    </source>
</evidence>
<dbReference type="PANTHER" id="PTHR48079">
    <property type="entry name" value="PROTEIN YEEZ"/>
    <property type="match status" value="1"/>
</dbReference>
<accession>A0A1B9P012</accession>
<dbReference type="Gene3D" id="3.40.50.720">
    <property type="entry name" value="NAD(P)-binding Rossmann-like Domain"/>
    <property type="match status" value="1"/>
</dbReference>
<dbReference type="STRING" id="688.A6E04_07505"/>
<organism evidence="2 3">
    <name type="scientific">Aliivibrio logei</name>
    <name type="common">Vibrio logei</name>
    <dbReference type="NCBI Taxonomy" id="688"/>
    <lineage>
        <taxon>Bacteria</taxon>
        <taxon>Pseudomonadati</taxon>
        <taxon>Pseudomonadota</taxon>
        <taxon>Gammaproteobacteria</taxon>
        <taxon>Vibrionales</taxon>
        <taxon>Vibrionaceae</taxon>
        <taxon>Aliivibrio</taxon>
    </lineage>
</organism>
<dbReference type="GO" id="GO:0005737">
    <property type="term" value="C:cytoplasm"/>
    <property type="evidence" value="ECO:0007669"/>
    <property type="project" value="TreeGrafter"/>
</dbReference>
<dbReference type="OrthoDB" id="751203at2"/>
<dbReference type="RefSeq" id="WP_065610304.1">
    <property type="nucleotide sequence ID" value="NZ_CAWMPN010000008.1"/>
</dbReference>
<comment type="caution">
    <text evidence="2">The sequence shown here is derived from an EMBL/GenBank/DDBJ whole genome shotgun (WGS) entry which is preliminary data.</text>
</comment>
<reference evidence="2 3" key="1">
    <citation type="submission" date="2016-06" db="EMBL/GenBank/DDBJ databases">
        <authorList>
            <person name="Kjaerup R.B."/>
            <person name="Dalgaard T.S."/>
            <person name="Juul-Madsen H.R."/>
        </authorList>
    </citation>
    <scope>NUCLEOTIDE SEQUENCE [LARGE SCALE GENOMIC DNA]</scope>
    <source>
        <strain evidence="2 3">1S159</strain>
    </source>
</reference>
<dbReference type="EMBL" id="MAJU01000008">
    <property type="protein sequence ID" value="OCH21702.1"/>
    <property type="molecule type" value="Genomic_DNA"/>
</dbReference>
<proteinExistence type="predicted"/>
<dbReference type="CDD" id="cd05266">
    <property type="entry name" value="SDR_a4"/>
    <property type="match status" value="1"/>
</dbReference>
<dbReference type="InterPro" id="IPR051783">
    <property type="entry name" value="NAD(P)-dependent_oxidoreduct"/>
</dbReference>
<gene>
    <name evidence="2" type="ORF">A6E04_07505</name>
</gene>
<dbReference type="SUPFAM" id="SSF51735">
    <property type="entry name" value="NAD(P)-binding Rossmann-fold domains"/>
    <property type="match status" value="1"/>
</dbReference>
<sequence length="262" mass="29302">MTSISILGCGWLGLPLAKQLVECGFSVKGSVRSEEKAHSLNEFSVTPFILNIDDATTDQQWDEFLGSEILIIAIPSKNTDGFMSLISALEKSFVKRVIFVSSTSVYKDTNDVVTESEAAQDSSTLYQIETLFTQSVFFATTVVRFSGLVGYSRNPGRFFQKSGRSVSNPDAAVNMIHQDDCIGLIEQIIKQNQWGKTFNACADTHPTKREFYTEMTQRIGVDAPTFIESENQAFKLISNQKIKEALGYEFIYPDVMQITYDE</sequence>
<dbReference type="AlphaFoldDB" id="A0A1B9P012"/>
<dbReference type="Proteomes" id="UP000093523">
    <property type="component" value="Unassembled WGS sequence"/>
</dbReference>
<dbReference type="GO" id="GO:0004029">
    <property type="term" value="F:aldehyde dehydrogenase (NAD+) activity"/>
    <property type="evidence" value="ECO:0007669"/>
    <property type="project" value="TreeGrafter"/>
</dbReference>
<evidence type="ECO:0000259" key="1">
    <source>
        <dbReference type="Pfam" id="PF13460"/>
    </source>
</evidence>
<dbReference type="InterPro" id="IPR036291">
    <property type="entry name" value="NAD(P)-bd_dom_sf"/>
</dbReference>
<protein>
    <submittedName>
        <fullName evidence="2">NAD(P)-dependent oxidoreductase</fullName>
    </submittedName>
</protein>
<evidence type="ECO:0000313" key="2">
    <source>
        <dbReference type="EMBL" id="OCH21702.1"/>
    </source>
</evidence>